<keyword evidence="2" id="KW-0812">Transmembrane</keyword>
<accession>A0A847VDZ3</accession>
<keyword evidence="2" id="KW-0472">Membrane</keyword>
<feature type="transmembrane region" description="Helical" evidence="2">
    <location>
        <begin position="141"/>
        <end position="166"/>
    </location>
</feature>
<keyword evidence="2" id="KW-1133">Transmembrane helix</keyword>
<feature type="transmembrane region" description="Helical" evidence="2">
    <location>
        <begin position="471"/>
        <end position="493"/>
    </location>
</feature>
<name>A0A847VDZ3_9BACT</name>
<dbReference type="SMART" id="SM00028">
    <property type="entry name" value="TPR"/>
    <property type="match status" value="2"/>
</dbReference>
<proteinExistence type="predicted"/>
<organism evidence="3 4">
    <name type="scientific">Candidatus Dojkabacteria bacterium</name>
    <dbReference type="NCBI Taxonomy" id="2099670"/>
    <lineage>
        <taxon>Bacteria</taxon>
        <taxon>Candidatus Dojkabacteria</taxon>
    </lineage>
</organism>
<dbReference type="InterPro" id="IPR019734">
    <property type="entry name" value="TPR_rpt"/>
</dbReference>
<evidence type="ECO:0000256" key="2">
    <source>
        <dbReference type="SAM" id="Phobius"/>
    </source>
</evidence>
<feature type="transmembrane region" description="Helical" evidence="2">
    <location>
        <begin position="106"/>
        <end position="129"/>
    </location>
</feature>
<reference evidence="3 4" key="1">
    <citation type="journal article" date="2020" name="Biotechnol. Biofuels">
        <title>New insights from the biogas microbiome by comprehensive genome-resolved metagenomics of nearly 1600 species originating from multiple anaerobic digesters.</title>
        <authorList>
            <person name="Campanaro S."/>
            <person name="Treu L."/>
            <person name="Rodriguez-R L.M."/>
            <person name="Kovalovszki A."/>
            <person name="Ziels R.M."/>
            <person name="Maus I."/>
            <person name="Zhu X."/>
            <person name="Kougias P.G."/>
            <person name="Basile A."/>
            <person name="Luo G."/>
            <person name="Schluter A."/>
            <person name="Konstantinidis K.T."/>
            <person name="Angelidaki I."/>
        </authorList>
    </citation>
    <scope>NUCLEOTIDE SEQUENCE [LARGE SCALE GENOMIC DNA]</scope>
    <source>
        <strain evidence="3">AS19jrsBPTG_9</strain>
    </source>
</reference>
<feature type="transmembrane region" description="Helical" evidence="2">
    <location>
        <begin position="370"/>
        <end position="389"/>
    </location>
</feature>
<dbReference type="Proteomes" id="UP000564033">
    <property type="component" value="Unassembled WGS sequence"/>
</dbReference>
<dbReference type="SUPFAM" id="SSF48452">
    <property type="entry name" value="TPR-like"/>
    <property type="match status" value="1"/>
</dbReference>
<dbReference type="Gene3D" id="1.25.40.10">
    <property type="entry name" value="Tetratricopeptide repeat domain"/>
    <property type="match status" value="1"/>
</dbReference>
<feature type="transmembrane region" description="Helical" evidence="2">
    <location>
        <begin position="45"/>
        <end position="64"/>
    </location>
</feature>
<feature type="repeat" description="TPR" evidence="1">
    <location>
        <begin position="647"/>
        <end position="680"/>
    </location>
</feature>
<keyword evidence="1" id="KW-0802">TPR repeat</keyword>
<feature type="transmembrane region" description="Helical" evidence="2">
    <location>
        <begin position="172"/>
        <end position="201"/>
    </location>
</feature>
<comment type="caution">
    <text evidence="3">The sequence shown here is derived from an EMBL/GenBank/DDBJ whole genome shotgun (WGS) entry which is preliminary data.</text>
</comment>
<sequence>MEKKNISSVFEMISAIQKFLFYIILFVIPWFIIPLPYDSTEKMKGILFVFLASLLILLEVIKWIWDGKVSVIRSSLDKAFLLLFGSFLISTLFARDQWISLWGFDGRMGTGFLVISILFVFFFLARGFLREKKELIRSLEILLGGIGFLILLSFLSVLKVELFSWIPFVGEFFAVGLPLSFSFLEIMLVTGVGIFLSLLLLVEHMKAKRFQSAIFPILVMGISLVALPIFSVSHGALIPVLILVVMLVVCLFLWIYLEKSLKVLPVGFFVLSALALLFSIGFQYDSFRDSVLGKSFDTIVPITLGTDISWTVSSSSIVDDFFRGVVGLGNDSFAIAYNRYKPVTEGIIALGNTSFIVGSNEIFTILANRGLIGIIVWILLGIVFIRTLVKEFSSTKDEKVTSFLLGIIAFYVFLGSAFVPFSFLLYFLLVILTLLFVLYTNREKKSDEFLLKFWAVNVGDMTKDMNKTMEGINWFLTVLVTLIVTIGLISLLVKNASDAYIVRAEAYNIEQAREYEQYEGDISLEEREAYLHRLAGYYDKALRYNRRSPFINRKSSLIAIEIISLLSEKHSDATKEEQEALLTEVSLWRNIAIDLSKEAVSTSKFLYSNWNTRASVYLGLISVGFGDYAEDALMALQSCINLVPLDYDSYYKAGQIFMIQEKYDKALNAFNSVLNVNGQHVPSLVLAARVLQEKGDIENAVGYLQAAKQVLEVNELDIGDIYQGIVDSIEELGGDNDMKDLEEIEELKKEVVEEDFTPLPLDEEDLFE</sequence>
<dbReference type="InterPro" id="IPR011990">
    <property type="entry name" value="TPR-like_helical_dom_sf"/>
</dbReference>
<dbReference type="EMBL" id="JAAZIL010000083">
    <property type="protein sequence ID" value="NLZ24743.1"/>
    <property type="molecule type" value="Genomic_DNA"/>
</dbReference>
<protein>
    <recommendedName>
        <fullName evidence="5">Tetratricopeptide repeat protein</fullName>
    </recommendedName>
</protein>
<evidence type="ECO:0000313" key="4">
    <source>
        <dbReference type="Proteomes" id="UP000564033"/>
    </source>
</evidence>
<gene>
    <name evidence="3" type="ORF">GX888_03310</name>
</gene>
<dbReference type="AlphaFoldDB" id="A0A847VDZ3"/>
<feature type="transmembrane region" description="Helical" evidence="2">
    <location>
        <begin position="213"/>
        <end position="230"/>
    </location>
</feature>
<feature type="transmembrane region" description="Helical" evidence="2">
    <location>
        <begin position="263"/>
        <end position="284"/>
    </location>
</feature>
<evidence type="ECO:0000313" key="3">
    <source>
        <dbReference type="EMBL" id="NLZ24743.1"/>
    </source>
</evidence>
<evidence type="ECO:0008006" key="5">
    <source>
        <dbReference type="Google" id="ProtNLM"/>
    </source>
</evidence>
<feature type="transmembrane region" description="Helical" evidence="2">
    <location>
        <begin position="236"/>
        <end position="256"/>
    </location>
</feature>
<feature type="transmembrane region" description="Helical" evidence="2">
    <location>
        <begin position="76"/>
        <end position="94"/>
    </location>
</feature>
<feature type="transmembrane region" description="Helical" evidence="2">
    <location>
        <begin position="401"/>
        <end position="418"/>
    </location>
</feature>
<feature type="transmembrane region" description="Helical" evidence="2">
    <location>
        <begin position="12"/>
        <end position="33"/>
    </location>
</feature>
<dbReference type="PROSITE" id="PS50005">
    <property type="entry name" value="TPR"/>
    <property type="match status" value="1"/>
</dbReference>
<feature type="transmembrane region" description="Helical" evidence="2">
    <location>
        <begin position="424"/>
        <end position="441"/>
    </location>
</feature>
<evidence type="ECO:0000256" key="1">
    <source>
        <dbReference type="PROSITE-ProRule" id="PRU00339"/>
    </source>
</evidence>